<protein>
    <submittedName>
        <fullName evidence="2">Uncharacterized protein</fullName>
    </submittedName>
</protein>
<evidence type="ECO:0000256" key="1">
    <source>
        <dbReference type="SAM" id="MobiDB-lite"/>
    </source>
</evidence>
<feature type="region of interest" description="Disordered" evidence="1">
    <location>
        <begin position="238"/>
        <end position="283"/>
    </location>
</feature>
<evidence type="ECO:0000313" key="3">
    <source>
        <dbReference type="Proteomes" id="UP000651452"/>
    </source>
</evidence>
<dbReference type="OrthoDB" id="3748652at2759"/>
<keyword evidence="3" id="KW-1185">Reference proteome</keyword>
<dbReference type="AlphaFoldDB" id="A0A8H7MN33"/>
<sequence length="283" mass="32099">MIPSSPSRTPVPIANGIVDFPYKWDDITSKLNLTSNKDVPNFILGPIFLSHWTKLRDQLPLVPNTPINIIALDDKAAMVDFCNTIYTAMDCMATSEYDRPTSTDRTTWQPTEHIECLVYQCARDLAQPDRAFHAAFERQKQKNEAGRKDALTRIRGLAMLVLNLVINYTLMPPSNVIRKIEAVRPAKDPNCSPIPEVRRKWQLENMELGDLRKTVLDRQRKGVDEKQWLVDILMKDVKGGGGQEESEGVEVKREGDARVGGIKRKMEEDDEKEKKARLGSVVL</sequence>
<dbReference type="EMBL" id="RZGK01000002">
    <property type="protein sequence ID" value="KAF9701905.1"/>
    <property type="molecule type" value="Genomic_DNA"/>
</dbReference>
<reference evidence="2" key="1">
    <citation type="submission" date="2018-12" db="EMBL/GenBank/DDBJ databases">
        <authorList>
            <person name="Syme R.A."/>
            <person name="Farfan-Caceres L."/>
            <person name="Lichtenzveig J."/>
        </authorList>
    </citation>
    <scope>NUCLEOTIDE SEQUENCE</scope>
    <source>
        <strain evidence="2">Al4</strain>
    </source>
</reference>
<organism evidence="2 3">
    <name type="scientific">Ascochyta lentis</name>
    <dbReference type="NCBI Taxonomy" id="205686"/>
    <lineage>
        <taxon>Eukaryota</taxon>
        <taxon>Fungi</taxon>
        <taxon>Dikarya</taxon>
        <taxon>Ascomycota</taxon>
        <taxon>Pezizomycotina</taxon>
        <taxon>Dothideomycetes</taxon>
        <taxon>Pleosporomycetidae</taxon>
        <taxon>Pleosporales</taxon>
        <taxon>Pleosporineae</taxon>
        <taxon>Didymellaceae</taxon>
        <taxon>Ascochyta</taxon>
    </lineage>
</organism>
<accession>A0A8H7MN33</accession>
<name>A0A8H7MN33_9PLEO</name>
<feature type="compositionally biased region" description="Basic and acidic residues" evidence="1">
    <location>
        <begin position="264"/>
        <end position="276"/>
    </location>
</feature>
<dbReference type="Proteomes" id="UP000651452">
    <property type="component" value="Unassembled WGS sequence"/>
</dbReference>
<comment type="caution">
    <text evidence="2">The sequence shown here is derived from an EMBL/GenBank/DDBJ whole genome shotgun (WGS) entry which is preliminary data.</text>
</comment>
<evidence type="ECO:0000313" key="2">
    <source>
        <dbReference type="EMBL" id="KAF9701905.1"/>
    </source>
</evidence>
<proteinExistence type="predicted"/>
<reference evidence="2" key="2">
    <citation type="submission" date="2020-09" db="EMBL/GenBank/DDBJ databases">
        <title>Reference genome assembly for Australian Ascochyta lentis isolate Al4.</title>
        <authorList>
            <person name="Lee R.C."/>
            <person name="Farfan-Caceres L.M."/>
            <person name="Debler J.W."/>
            <person name="Williams A.H."/>
            <person name="Henares B.M."/>
        </authorList>
    </citation>
    <scope>NUCLEOTIDE SEQUENCE</scope>
    <source>
        <strain evidence="2">Al4</strain>
    </source>
</reference>
<gene>
    <name evidence="2" type="ORF">EKO04_000679</name>
</gene>